<protein>
    <submittedName>
        <fullName evidence="1">DNA-3-methyladenine glycosylase 2 family protein</fullName>
    </submittedName>
</protein>
<keyword evidence="2" id="KW-1185">Reference proteome</keyword>
<sequence length="319" mass="33995">MSSSLQHTTKLPAVPPFDLRQSLRALSGFAPCAGEQVIADGAVRKAFALPSAAGPAAEAIVVEVGPRGDGRAGVSLAVFGGRPLADDELRWAERRVSDWLGLADDMTGFLAVAADDPALRPVLTEVAGLHQVRFASLAEGACYFVLTQRTAQRVAGLRKRRLAAAHGPSLTVDGQRFVAFPAFATLTGLGPDQLARFTGNARQTDYLLAAIHALAGADEQWLATAPYEQVRAELRRIRGVGEFTAAAIMLRVLGRPDRLPIAMPQFADVAARLYGADTSIDAVAERYGRYLGWWAYYAKTALAGLGVPTTHATRPHRAA</sequence>
<dbReference type="AlphaFoldDB" id="A0A810L1F6"/>
<dbReference type="GO" id="GO:0006281">
    <property type="term" value="P:DNA repair"/>
    <property type="evidence" value="ECO:0007669"/>
    <property type="project" value="InterPro"/>
</dbReference>
<name>A0A810L1F6_9ACTN</name>
<dbReference type="Proteomes" id="UP000680750">
    <property type="component" value="Chromosome"/>
</dbReference>
<reference evidence="1" key="1">
    <citation type="submission" date="2020-08" db="EMBL/GenBank/DDBJ databases">
        <title>Whole genome shotgun sequence of Actinocatenispora sera NBRC 101916.</title>
        <authorList>
            <person name="Komaki H."/>
            <person name="Tamura T."/>
        </authorList>
    </citation>
    <scope>NUCLEOTIDE SEQUENCE</scope>
    <source>
        <strain evidence="1">NBRC 101916</strain>
    </source>
</reference>
<dbReference type="OrthoDB" id="9811249at2"/>
<dbReference type="Gene3D" id="1.10.340.30">
    <property type="entry name" value="Hypothetical protein, domain 2"/>
    <property type="match status" value="1"/>
</dbReference>
<dbReference type="GO" id="GO:0003824">
    <property type="term" value="F:catalytic activity"/>
    <property type="evidence" value="ECO:0007669"/>
    <property type="project" value="InterPro"/>
</dbReference>
<dbReference type="RefSeq" id="WP_030449143.1">
    <property type="nucleotide sequence ID" value="NZ_AP023354.1"/>
</dbReference>
<gene>
    <name evidence="1" type="ORF">Asera_23590</name>
</gene>
<accession>A0A810L1F6</accession>
<dbReference type="KEGG" id="aser:Asera_23590"/>
<dbReference type="SUPFAM" id="SSF48150">
    <property type="entry name" value="DNA-glycosylase"/>
    <property type="match status" value="1"/>
</dbReference>
<evidence type="ECO:0000313" key="1">
    <source>
        <dbReference type="EMBL" id="BCJ28251.1"/>
    </source>
</evidence>
<dbReference type="EMBL" id="AP023354">
    <property type="protein sequence ID" value="BCJ28251.1"/>
    <property type="molecule type" value="Genomic_DNA"/>
</dbReference>
<organism evidence="1 2">
    <name type="scientific">Actinocatenispora sera</name>
    <dbReference type="NCBI Taxonomy" id="390989"/>
    <lineage>
        <taxon>Bacteria</taxon>
        <taxon>Bacillati</taxon>
        <taxon>Actinomycetota</taxon>
        <taxon>Actinomycetes</taxon>
        <taxon>Micromonosporales</taxon>
        <taxon>Micromonosporaceae</taxon>
        <taxon>Actinocatenispora</taxon>
    </lineage>
</organism>
<dbReference type="InterPro" id="IPR011257">
    <property type="entry name" value="DNA_glycosylase"/>
</dbReference>
<proteinExistence type="predicted"/>
<evidence type="ECO:0000313" key="2">
    <source>
        <dbReference type="Proteomes" id="UP000680750"/>
    </source>
</evidence>